<name>A0ABP8XLK9_9MICO</name>
<comment type="caution">
    <text evidence="2">The sequence shown here is derived from an EMBL/GenBank/DDBJ whole genome shotgun (WGS) entry which is preliminary data.</text>
</comment>
<dbReference type="InterPro" id="IPR003111">
    <property type="entry name" value="Lon_prtase_N"/>
</dbReference>
<evidence type="ECO:0000313" key="3">
    <source>
        <dbReference type="Proteomes" id="UP001500556"/>
    </source>
</evidence>
<dbReference type="PANTHER" id="PTHR46732">
    <property type="entry name" value="ATP-DEPENDENT PROTEASE LA (LON) DOMAIN PROTEIN"/>
    <property type="match status" value="1"/>
</dbReference>
<dbReference type="Gene3D" id="1.20.58.1480">
    <property type="match status" value="1"/>
</dbReference>
<dbReference type="Gene3D" id="2.30.130.40">
    <property type="entry name" value="LON domain-like"/>
    <property type="match status" value="1"/>
</dbReference>
<reference evidence="3" key="1">
    <citation type="journal article" date="2019" name="Int. J. Syst. Evol. Microbiol.">
        <title>The Global Catalogue of Microorganisms (GCM) 10K type strain sequencing project: providing services to taxonomists for standard genome sequencing and annotation.</title>
        <authorList>
            <consortium name="The Broad Institute Genomics Platform"/>
            <consortium name="The Broad Institute Genome Sequencing Center for Infectious Disease"/>
            <person name="Wu L."/>
            <person name="Ma J."/>
        </authorList>
    </citation>
    <scope>NUCLEOTIDE SEQUENCE [LARGE SCALE GENOMIC DNA]</scope>
    <source>
        <strain evidence="3">JCM 18961</strain>
    </source>
</reference>
<keyword evidence="3" id="KW-1185">Reference proteome</keyword>
<evidence type="ECO:0000313" key="2">
    <source>
        <dbReference type="EMBL" id="GAA4709173.1"/>
    </source>
</evidence>
<dbReference type="Proteomes" id="UP001500556">
    <property type="component" value="Unassembled WGS sequence"/>
</dbReference>
<dbReference type="SUPFAM" id="SSF88697">
    <property type="entry name" value="PUA domain-like"/>
    <property type="match status" value="1"/>
</dbReference>
<dbReference type="PANTHER" id="PTHR46732:SF8">
    <property type="entry name" value="ATP-DEPENDENT PROTEASE LA (LON) DOMAIN PROTEIN"/>
    <property type="match status" value="1"/>
</dbReference>
<sequence>MPAARAYRGDMARVPLFPLGTVLVPGASLPLQIFEPRYIVLLSDLLNAMDVPEFGVVAIRQGHEVGAGSVHDLHDVGCLARVTQAASLGDGRYLVVSTGVRRFHLDALEPEAGTAYPTGEVTVLEEPTGGERQVADLAERLRRALHAYATTLGAEEPQWPDDPVALSYEVGGAVGLDLGDRQRLLAATDTESRLRLALRLVRREQGLASTMGLVPPPPERPYNPN</sequence>
<accession>A0ABP8XLK9</accession>
<dbReference type="SMART" id="SM00464">
    <property type="entry name" value="LON"/>
    <property type="match status" value="1"/>
</dbReference>
<dbReference type="Pfam" id="PF02190">
    <property type="entry name" value="LON_substr_bdg"/>
    <property type="match status" value="1"/>
</dbReference>
<feature type="domain" description="Lon N-terminal" evidence="1">
    <location>
        <begin position="11"/>
        <end position="205"/>
    </location>
</feature>
<dbReference type="InterPro" id="IPR046336">
    <property type="entry name" value="Lon_prtase_N_sf"/>
</dbReference>
<dbReference type="EMBL" id="BAABLO010000001">
    <property type="protein sequence ID" value="GAA4709173.1"/>
    <property type="molecule type" value="Genomic_DNA"/>
</dbReference>
<dbReference type="PROSITE" id="PS51787">
    <property type="entry name" value="LON_N"/>
    <property type="match status" value="1"/>
</dbReference>
<proteinExistence type="predicted"/>
<evidence type="ECO:0000259" key="1">
    <source>
        <dbReference type="PROSITE" id="PS51787"/>
    </source>
</evidence>
<protein>
    <submittedName>
        <fullName evidence="2">LON peptidase substrate-binding domain-containing protein</fullName>
    </submittedName>
</protein>
<dbReference type="InterPro" id="IPR015947">
    <property type="entry name" value="PUA-like_sf"/>
</dbReference>
<organism evidence="2 3">
    <name type="scientific">Pedococcus ginsenosidimutans</name>
    <dbReference type="NCBI Taxonomy" id="490570"/>
    <lineage>
        <taxon>Bacteria</taxon>
        <taxon>Bacillati</taxon>
        <taxon>Actinomycetota</taxon>
        <taxon>Actinomycetes</taxon>
        <taxon>Micrococcales</taxon>
        <taxon>Intrasporangiaceae</taxon>
        <taxon>Pedococcus</taxon>
    </lineage>
</organism>
<gene>
    <name evidence="2" type="ORF">GCM10025782_01510</name>
</gene>